<dbReference type="FunCoup" id="G0VEW4">
    <property type="interactions" value="170"/>
</dbReference>
<dbReference type="AlphaFoldDB" id="G0VEW4"/>
<dbReference type="GO" id="GO:0006890">
    <property type="term" value="P:retrograde vesicle-mediated transport, Golgi to endoplasmic reticulum"/>
    <property type="evidence" value="ECO:0007669"/>
    <property type="project" value="EnsemblFungi"/>
</dbReference>
<dbReference type="InterPro" id="IPR042042">
    <property type="entry name" value="Tip20p_domB"/>
</dbReference>
<evidence type="ECO:0008006" key="4">
    <source>
        <dbReference type="Google" id="ProtNLM"/>
    </source>
</evidence>
<dbReference type="PROSITE" id="PS51386">
    <property type="entry name" value="RINT1_TIP20"/>
    <property type="match status" value="1"/>
</dbReference>
<dbReference type="PANTHER" id="PTHR13520">
    <property type="entry name" value="RAD50-INTERACTING PROTEIN 1 RINT-1"/>
    <property type="match status" value="1"/>
</dbReference>
<dbReference type="GO" id="GO:0070939">
    <property type="term" value="C:Dsl1/NZR complex"/>
    <property type="evidence" value="ECO:0007669"/>
    <property type="project" value="EnsemblFungi"/>
</dbReference>
<dbReference type="Gene3D" id="1.20.58.1420">
    <property type="entry name" value="Dsl1p vesicle tethering complex, Tip20p subunit, domain B"/>
    <property type="match status" value="1"/>
</dbReference>
<dbReference type="Pfam" id="PF04437">
    <property type="entry name" value="RINT1_TIP1"/>
    <property type="match status" value="1"/>
</dbReference>
<feature type="coiled-coil region" evidence="1">
    <location>
        <begin position="81"/>
        <end position="111"/>
    </location>
</feature>
<dbReference type="GeneID" id="96903272"/>
<keyword evidence="1" id="KW-0175">Coiled coil</keyword>
<dbReference type="InterPro" id="IPR042040">
    <property type="entry name" value="Tip20p_domE"/>
</dbReference>
<dbReference type="Proteomes" id="UP000001640">
    <property type="component" value="Chromosome 4"/>
</dbReference>
<dbReference type="RefSeq" id="XP_003676027.1">
    <property type="nucleotide sequence ID" value="XM_003675979.1"/>
</dbReference>
<evidence type="ECO:0000256" key="1">
    <source>
        <dbReference type="SAM" id="Coils"/>
    </source>
</evidence>
<proteinExistence type="predicted"/>
<dbReference type="GO" id="GO:0006888">
    <property type="term" value="P:endoplasmic reticulum to Golgi vesicle-mediated transport"/>
    <property type="evidence" value="ECO:0007669"/>
    <property type="project" value="InterPro"/>
</dbReference>
<reference evidence="2 3" key="1">
    <citation type="journal article" date="2011" name="Proc. Natl. Acad. Sci. U.S.A.">
        <title>Evolutionary erosion of yeast sex chromosomes by mating-type switching accidents.</title>
        <authorList>
            <person name="Gordon J.L."/>
            <person name="Armisen D."/>
            <person name="Proux-Wera E."/>
            <person name="Oheigeartaigh S.S."/>
            <person name="Byrne K.P."/>
            <person name="Wolfe K.H."/>
        </authorList>
    </citation>
    <scope>NUCLEOTIDE SEQUENCE [LARGE SCALE GENOMIC DNA]</scope>
    <source>
        <strain evidence="3">ATCC 76901 / BCRC 22586 / CBS 4309 / NBRC 1992 / NRRL Y-12630</strain>
    </source>
</reference>
<evidence type="ECO:0000313" key="3">
    <source>
        <dbReference type="Proteomes" id="UP000001640"/>
    </source>
</evidence>
<reference key="2">
    <citation type="submission" date="2011-08" db="EMBL/GenBank/DDBJ databases">
        <title>Genome sequence of Naumovozyma castellii.</title>
        <authorList>
            <person name="Gordon J.L."/>
            <person name="Armisen D."/>
            <person name="Proux-Wera E."/>
            <person name="OhEigeartaigh S.S."/>
            <person name="Byrne K.P."/>
            <person name="Wolfe K.H."/>
        </authorList>
    </citation>
    <scope>NUCLEOTIDE SEQUENCE</scope>
    <source>
        <strain>Type strain:CBS 4309</strain>
    </source>
</reference>
<accession>G0VEW4</accession>
<dbReference type="InParanoid" id="G0VEW4"/>
<sequence>MLNDINDLLAIDSKIEDIKDQRTQLATLLQNAQQNNISLIKPQLRDRSENIAADIISRAHSLSGVQELKKQYGSLDVLDELEQLYEKQETLNNAKIDLEHLKTEIKKLGNLDILELSWETVLELHDKIKATIELVEKDPTEKLSIDQVTSNFNDNVITRWANSISNDFKQLLLESKWDANQCTTPEHDLIDKLRETSSLLYKISLLYLNTADSNLWNFQCIANNFKIRFLYHFHESSAMIEIYFKFLNDYLTENLYKCINIFHDEANGITEQKIHEEFINYVLQPIRDKVQSTLSQNDLKTLIILISQIIFTDKNLSTSFHYTGKGLVSLLPDESWDKWLTYEIEATTKQFETITQNPVDLSKSADDFNKILKKTYEYLEPFYQLEYEPLETYKLKTCSQIFMKLSSSYLDYVLTTDSLGEKRTKEKELYQTIIKLQCLNIVYRKIYELSENPVFIRLTNMVNEIEGSNYFSVFQNILNDYQTDMVDDIQNSIIHRVKKLIKESLQNYFKLKTWSNLENPSENMESASSELVNTINLLNRVINSVDSRDIPSPIILNIKNELLNIIVNYFVESILKLNKFNQQGLSQFNIDFCSLRDTLNLPTNIINAKESNLLELLKVLTIRYDQKGETFLSKTYINAGAFDDLRKRLSLQHLDDSDIQDALYRIVYGNII</sequence>
<dbReference type="STRING" id="1064592.G0VEW4"/>
<dbReference type="PANTHER" id="PTHR13520:SF0">
    <property type="entry name" value="RAD50-INTERACTING PROTEIN 1"/>
    <property type="match status" value="1"/>
</dbReference>
<dbReference type="OMA" id="TCSQIFM"/>
<evidence type="ECO:0000313" key="2">
    <source>
        <dbReference type="EMBL" id="CCC69663.1"/>
    </source>
</evidence>
<dbReference type="Gene3D" id="1.20.58.670">
    <property type="entry name" value="Dsl1p vesicle tethering complex, Tip20p subunit, domain D"/>
    <property type="match status" value="1"/>
</dbReference>
<dbReference type="KEGG" id="ncs:NCAS_0D00820"/>
<dbReference type="InterPro" id="IPR007528">
    <property type="entry name" value="RINT1_Tip20"/>
</dbReference>
<dbReference type="GO" id="GO:0060628">
    <property type="term" value="P:regulation of ER to Golgi vesicle-mediated transport"/>
    <property type="evidence" value="ECO:0007669"/>
    <property type="project" value="TreeGrafter"/>
</dbReference>
<dbReference type="OrthoDB" id="2189254at2759"/>
<protein>
    <recommendedName>
        <fullName evidence="4">Protein transport protein TIP20</fullName>
    </recommendedName>
</protein>
<dbReference type="HOGENOM" id="CLU_410507_0_0_1"/>
<dbReference type="Gene3D" id="6.10.280.210">
    <property type="entry name" value="Dsl1p vesicle tethering complex, Tip20p subunit, domain A"/>
    <property type="match status" value="1"/>
</dbReference>
<dbReference type="InterPro" id="IPR042043">
    <property type="entry name" value="Tip20p_domC"/>
</dbReference>
<dbReference type="EMBL" id="HE576755">
    <property type="protein sequence ID" value="CCC69663.1"/>
    <property type="molecule type" value="Genomic_DNA"/>
</dbReference>
<keyword evidence="3" id="KW-1185">Reference proteome</keyword>
<dbReference type="Gene3D" id="1.10.10.2270">
    <property type="entry name" value="Dsl1p vesicle tethering complex, Tip20p subunit, domain E"/>
    <property type="match status" value="1"/>
</dbReference>
<dbReference type="GO" id="GO:0006914">
    <property type="term" value="P:autophagy"/>
    <property type="evidence" value="ECO:0007669"/>
    <property type="project" value="EnsemblFungi"/>
</dbReference>
<organism evidence="2 3">
    <name type="scientific">Naumovozyma castellii</name>
    <name type="common">Yeast</name>
    <name type="synonym">Saccharomyces castellii</name>
    <dbReference type="NCBI Taxonomy" id="27288"/>
    <lineage>
        <taxon>Eukaryota</taxon>
        <taxon>Fungi</taxon>
        <taxon>Dikarya</taxon>
        <taxon>Ascomycota</taxon>
        <taxon>Saccharomycotina</taxon>
        <taxon>Saccharomycetes</taxon>
        <taxon>Saccharomycetales</taxon>
        <taxon>Saccharomycetaceae</taxon>
        <taxon>Naumovozyma</taxon>
    </lineage>
</organism>
<gene>
    <name evidence="2" type="primary">NCAS0D00820</name>
    <name evidence="2" type="ordered locus">NCAS_0D00820</name>
</gene>
<dbReference type="Gene3D" id="1.10.357.100">
    <property type="entry name" value="Dsl1p vesicle tethering complex, Tip20p subunit, domain C"/>
    <property type="match status" value="1"/>
</dbReference>
<name>G0VEW4_NAUCA</name>
<dbReference type="InterPro" id="IPR042044">
    <property type="entry name" value="EXOC6PINT-1/Sec15/Tip20_C_dom2"/>
</dbReference>
<dbReference type="InterPro" id="IPR042041">
    <property type="entry name" value="Tip20p_domA"/>
</dbReference>
<dbReference type="eggNOG" id="KOG2218">
    <property type="taxonomic scope" value="Eukaryota"/>
</dbReference>